<evidence type="ECO:0000313" key="3">
    <source>
        <dbReference type="Proteomes" id="UP000238479"/>
    </source>
</evidence>
<keyword evidence="1" id="KW-1133">Transmembrane helix</keyword>
<dbReference type="EMBL" id="PDCK01000041">
    <property type="protein sequence ID" value="PRQ45511.1"/>
    <property type="molecule type" value="Genomic_DNA"/>
</dbReference>
<sequence>MRSMRLPDKGKRKNMRLVRCVSISGQIDEGDEFVDEGQSSHSANFSWTLGDGTGVHYVRKVPLLKLHFLNVLGLFVFFFLTSSGIRIPVSFVMLR</sequence>
<dbReference type="Proteomes" id="UP000238479">
    <property type="component" value="Chromosome 3"/>
</dbReference>
<organism evidence="2 3">
    <name type="scientific">Rosa chinensis</name>
    <name type="common">China rose</name>
    <dbReference type="NCBI Taxonomy" id="74649"/>
    <lineage>
        <taxon>Eukaryota</taxon>
        <taxon>Viridiplantae</taxon>
        <taxon>Streptophyta</taxon>
        <taxon>Embryophyta</taxon>
        <taxon>Tracheophyta</taxon>
        <taxon>Spermatophyta</taxon>
        <taxon>Magnoliopsida</taxon>
        <taxon>eudicotyledons</taxon>
        <taxon>Gunneridae</taxon>
        <taxon>Pentapetalae</taxon>
        <taxon>rosids</taxon>
        <taxon>fabids</taxon>
        <taxon>Rosales</taxon>
        <taxon>Rosaceae</taxon>
        <taxon>Rosoideae</taxon>
        <taxon>Rosoideae incertae sedis</taxon>
        <taxon>Rosa</taxon>
    </lineage>
</organism>
<keyword evidence="3" id="KW-1185">Reference proteome</keyword>
<proteinExistence type="predicted"/>
<feature type="transmembrane region" description="Helical" evidence="1">
    <location>
        <begin position="68"/>
        <end position="89"/>
    </location>
</feature>
<gene>
    <name evidence="2" type="ORF">RchiOBHm_Chr3g0492221</name>
</gene>
<protein>
    <submittedName>
        <fullName evidence="2">Uncharacterized protein</fullName>
    </submittedName>
</protein>
<dbReference type="Gramene" id="PRQ45511">
    <property type="protein sequence ID" value="PRQ45511"/>
    <property type="gene ID" value="RchiOBHm_Chr3g0492221"/>
</dbReference>
<keyword evidence="1" id="KW-0472">Membrane</keyword>
<dbReference type="AlphaFoldDB" id="A0A2P6RGF9"/>
<keyword evidence="1" id="KW-0812">Transmembrane</keyword>
<accession>A0A2P6RGF9</accession>
<evidence type="ECO:0000313" key="2">
    <source>
        <dbReference type="EMBL" id="PRQ45511.1"/>
    </source>
</evidence>
<name>A0A2P6RGF9_ROSCH</name>
<evidence type="ECO:0000256" key="1">
    <source>
        <dbReference type="SAM" id="Phobius"/>
    </source>
</evidence>
<comment type="caution">
    <text evidence="2">The sequence shown here is derived from an EMBL/GenBank/DDBJ whole genome shotgun (WGS) entry which is preliminary data.</text>
</comment>
<reference evidence="2 3" key="1">
    <citation type="journal article" date="2018" name="Nat. Genet.">
        <title>The Rosa genome provides new insights in the design of modern roses.</title>
        <authorList>
            <person name="Bendahmane M."/>
        </authorList>
    </citation>
    <scope>NUCLEOTIDE SEQUENCE [LARGE SCALE GENOMIC DNA]</scope>
    <source>
        <strain evidence="3">cv. Old Blush</strain>
    </source>
</reference>